<evidence type="ECO:0000256" key="2">
    <source>
        <dbReference type="SAM" id="Phobius"/>
    </source>
</evidence>
<dbReference type="AlphaFoldDB" id="A0A2W4ZT72"/>
<feature type="compositionally biased region" description="Basic and acidic residues" evidence="1">
    <location>
        <begin position="88"/>
        <end position="97"/>
    </location>
</feature>
<sequence>MTYRQHQSQHQNTDRTFVAVSTAAVLIAIVAGFLLLGSPGQQRLLSLDSERVNDLSQIASNLVYTVENPGNTTPAPQLPESLPASIANRDDLRDPLTKEPYEYRRLSDSAYELCATFATDSTQQDKTSQFIDTQWPHPVGRHCFEIAKSASQPKP</sequence>
<reference evidence="3 4" key="2">
    <citation type="submission" date="2018-06" db="EMBL/GenBank/DDBJ databases">
        <title>Metagenomic assembly of (sub)arctic Cyanobacteria and their associated microbiome from non-axenic cultures.</title>
        <authorList>
            <person name="Baurain D."/>
        </authorList>
    </citation>
    <scope>NUCLEOTIDE SEQUENCE [LARGE SCALE GENOMIC DNA]</scope>
    <source>
        <strain evidence="3">ULC027bin1</strain>
    </source>
</reference>
<proteinExistence type="predicted"/>
<name>A0A2W4ZT72_9CYAN</name>
<organism evidence="3 4">
    <name type="scientific">Phormidesmis priestleyi</name>
    <dbReference type="NCBI Taxonomy" id="268141"/>
    <lineage>
        <taxon>Bacteria</taxon>
        <taxon>Bacillati</taxon>
        <taxon>Cyanobacteriota</taxon>
        <taxon>Cyanophyceae</taxon>
        <taxon>Leptolyngbyales</taxon>
        <taxon>Leptolyngbyaceae</taxon>
        <taxon>Phormidesmis</taxon>
    </lineage>
</organism>
<keyword evidence="2" id="KW-0812">Transmembrane</keyword>
<accession>A0A2W4ZT72</accession>
<comment type="caution">
    <text evidence="3">The sequence shown here is derived from an EMBL/GenBank/DDBJ whole genome shotgun (WGS) entry which is preliminary data.</text>
</comment>
<evidence type="ECO:0000256" key="1">
    <source>
        <dbReference type="SAM" id="MobiDB-lite"/>
    </source>
</evidence>
<evidence type="ECO:0000313" key="4">
    <source>
        <dbReference type="Proteomes" id="UP000249794"/>
    </source>
</evidence>
<evidence type="ECO:0000313" key="3">
    <source>
        <dbReference type="EMBL" id="PZO58038.1"/>
    </source>
</evidence>
<dbReference type="EMBL" id="QBMP01000040">
    <property type="protein sequence ID" value="PZO58038.1"/>
    <property type="molecule type" value="Genomic_DNA"/>
</dbReference>
<keyword evidence="2" id="KW-1133">Transmembrane helix</keyword>
<protein>
    <submittedName>
        <fullName evidence="3">Uncharacterized protein</fullName>
    </submittedName>
</protein>
<reference evidence="4" key="1">
    <citation type="submission" date="2018-04" db="EMBL/GenBank/DDBJ databases">
        <authorList>
            <person name="Cornet L."/>
        </authorList>
    </citation>
    <scope>NUCLEOTIDE SEQUENCE [LARGE SCALE GENOMIC DNA]</scope>
</reference>
<keyword evidence="2" id="KW-0472">Membrane</keyword>
<feature type="region of interest" description="Disordered" evidence="1">
    <location>
        <begin position="67"/>
        <end position="97"/>
    </location>
</feature>
<dbReference type="Proteomes" id="UP000249794">
    <property type="component" value="Unassembled WGS sequence"/>
</dbReference>
<feature type="transmembrane region" description="Helical" evidence="2">
    <location>
        <begin position="16"/>
        <end position="36"/>
    </location>
</feature>
<gene>
    <name evidence="3" type="ORF">DCF15_05930</name>
</gene>